<dbReference type="GO" id="GO:2000142">
    <property type="term" value="P:regulation of DNA-templated transcription initiation"/>
    <property type="evidence" value="ECO:0007669"/>
    <property type="project" value="TreeGrafter"/>
</dbReference>
<dbReference type="NCBIfam" id="NF008284">
    <property type="entry name" value="PRK11062.1"/>
    <property type="match status" value="1"/>
</dbReference>
<reference evidence="7 8" key="1">
    <citation type="submission" date="2018-07" db="EMBL/GenBank/DDBJ databases">
        <title>Crenobacter cavernae sp. nov., isolated from a karst cave.</title>
        <authorList>
            <person name="Zhu H."/>
        </authorList>
    </citation>
    <scope>NUCLEOTIDE SEQUENCE [LARGE SCALE GENOMIC DNA]</scope>
    <source>
        <strain evidence="7 8">K1W11S-77</strain>
    </source>
</reference>
<dbReference type="Pfam" id="PF00126">
    <property type="entry name" value="HTH_1"/>
    <property type="match status" value="1"/>
</dbReference>
<evidence type="ECO:0000313" key="8">
    <source>
        <dbReference type="Proteomes" id="UP000254537"/>
    </source>
</evidence>
<dbReference type="AlphaFoldDB" id="A0A345Y7J6"/>
<evidence type="ECO:0000256" key="4">
    <source>
        <dbReference type="ARBA" id="ARBA00023159"/>
    </source>
</evidence>
<evidence type="ECO:0000313" key="7">
    <source>
        <dbReference type="EMBL" id="AXK39898.1"/>
    </source>
</evidence>
<dbReference type="Gene3D" id="3.40.190.290">
    <property type="match status" value="1"/>
</dbReference>
<organism evidence="7 8">
    <name type="scientific">Crenobacter cavernae</name>
    <dbReference type="NCBI Taxonomy" id="2290923"/>
    <lineage>
        <taxon>Bacteria</taxon>
        <taxon>Pseudomonadati</taxon>
        <taxon>Pseudomonadota</taxon>
        <taxon>Betaproteobacteria</taxon>
        <taxon>Neisseriales</taxon>
        <taxon>Neisseriaceae</taxon>
        <taxon>Crenobacter</taxon>
    </lineage>
</organism>
<keyword evidence="3" id="KW-0238">DNA-binding</keyword>
<name>A0A345Y7J6_9NEIS</name>
<proteinExistence type="inferred from homology"/>
<evidence type="ECO:0000256" key="3">
    <source>
        <dbReference type="ARBA" id="ARBA00023125"/>
    </source>
</evidence>
<dbReference type="Proteomes" id="UP000254537">
    <property type="component" value="Chromosome"/>
</dbReference>
<accession>A0A345Y7J6</accession>
<dbReference type="PROSITE" id="PS50931">
    <property type="entry name" value="HTH_LYSR"/>
    <property type="match status" value="1"/>
</dbReference>
<dbReference type="Gene3D" id="1.10.10.10">
    <property type="entry name" value="Winged helix-like DNA-binding domain superfamily/Winged helix DNA-binding domain"/>
    <property type="match status" value="1"/>
</dbReference>
<dbReference type="OrthoDB" id="464481at2"/>
<dbReference type="Pfam" id="PF03466">
    <property type="entry name" value="LysR_substrate"/>
    <property type="match status" value="1"/>
</dbReference>
<keyword evidence="5" id="KW-0804">Transcription</keyword>
<protein>
    <submittedName>
        <fullName evidence="7">Transcriptional activator NhaR</fullName>
    </submittedName>
</protein>
<dbReference type="InterPro" id="IPR005119">
    <property type="entry name" value="LysR_subst-bd"/>
</dbReference>
<evidence type="ECO:0000256" key="5">
    <source>
        <dbReference type="ARBA" id="ARBA00023163"/>
    </source>
</evidence>
<dbReference type="PANTHER" id="PTHR30293:SF2">
    <property type="entry name" value="TRANSCRIPTIONAL ACTIVATOR PROTEIN NHAR"/>
    <property type="match status" value="1"/>
</dbReference>
<keyword evidence="4" id="KW-0010">Activator</keyword>
<evidence type="ECO:0000259" key="6">
    <source>
        <dbReference type="PROSITE" id="PS50931"/>
    </source>
</evidence>
<dbReference type="RefSeq" id="WP_115433828.1">
    <property type="nucleotide sequence ID" value="NZ_CP031337.1"/>
</dbReference>
<feature type="domain" description="HTH lysR-type" evidence="6">
    <location>
        <begin position="5"/>
        <end position="62"/>
    </location>
</feature>
<evidence type="ECO:0000256" key="2">
    <source>
        <dbReference type="ARBA" id="ARBA00023015"/>
    </source>
</evidence>
<sequence length="301" mass="33232">MTEPLNYKHLHYFWAVAREGGVNRAAERLGMSAQTVSGQVSRLELALGKALFTQQGRKLVLTEAGRVALQYADQIFLLGETLQETLEEETPGATVRLSAGITDVLPKTVSYRLLEPALASGNRVRLVCTEGAFDELLAELALHRLDVVLADRPVPAGAQQPFVSTLLARCPVMIFGTAQLCARYRDGFPHSLARAPMLLPTRDNVLRSQLEQWFEAESIKVDIVGEFEDGALLKTFGRQGVGLFPAPSFQVDDITRQFEVEVLGAVEGVSEHYYAIANRRKLQHSAVEAIMRSRAEVRDEA</sequence>
<dbReference type="InterPro" id="IPR036388">
    <property type="entry name" value="WH-like_DNA-bd_sf"/>
</dbReference>
<dbReference type="GO" id="GO:0003700">
    <property type="term" value="F:DNA-binding transcription factor activity"/>
    <property type="evidence" value="ECO:0007669"/>
    <property type="project" value="InterPro"/>
</dbReference>
<gene>
    <name evidence="7" type="ORF">DWG20_10845</name>
</gene>
<dbReference type="InterPro" id="IPR000847">
    <property type="entry name" value="LysR_HTH_N"/>
</dbReference>
<keyword evidence="2" id="KW-0805">Transcription regulation</keyword>
<dbReference type="InterPro" id="IPR036390">
    <property type="entry name" value="WH_DNA-bd_sf"/>
</dbReference>
<dbReference type="SUPFAM" id="SSF46785">
    <property type="entry name" value="Winged helix' DNA-binding domain"/>
    <property type="match status" value="1"/>
</dbReference>
<comment type="similarity">
    <text evidence="1">Belongs to the LysR transcriptional regulatory family.</text>
</comment>
<dbReference type="PANTHER" id="PTHR30293">
    <property type="entry name" value="TRANSCRIPTIONAL REGULATORY PROTEIN NAC-RELATED"/>
    <property type="match status" value="1"/>
</dbReference>
<dbReference type="SUPFAM" id="SSF53850">
    <property type="entry name" value="Periplasmic binding protein-like II"/>
    <property type="match status" value="1"/>
</dbReference>
<dbReference type="KEGG" id="ccah:DWG20_10845"/>
<dbReference type="GO" id="GO:0003677">
    <property type="term" value="F:DNA binding"/>
    <property type="evidence" value="ECO:0007669"/>
    <property type="project" value="UniProtKB-KW"/>
</dbReference>
<dbReference type="EMBL" id="CP031337">
    <property type="protein sequence ID" value="AXK39898.1"/>
    <property type="molecule type" value="Genomic_DNA"/>
</dbReference>
<evidence type="ECO:0000256" key="1">
    <source>
        <dbReference type="ARBA" id="ARBA00009437"/>
    </source>
</evidence>